<reference evidence="1" key="1">
    <citation type="journal article" date="2014" name="Front. Microbiol.">
        <title>High frequency of phylogenetically diverse reductive dehalogenase-homologous genes in deep subseafloor sedimentary metagenomes.</title>
        <authorList>
            <person name="Kawai M."/>
            <person name="Futagami T."/>
            <person name="Toyoda A."/>
            <person name="Takaki Y."/>
            <person name="Nishi S."/>
            <person name="Hori S."/>
            <person name="Arai W."/>
            <person name="Tsubouchi T."/>
            <person name="Morono Y."/>
            <person name="Uchiyama I."/>
            <person name="Ito T."/>
            <person name="Fujiyama A."/>
            <person name="Inagaki F."/>
            <person name="Takami H."/>
        </authorList>
    </citation>
    <scope>NUCLEOTIDE SEQUENCE</scope>
    <source>
        <strain evidence="1">Expedition CK06-06</strain>
    </source>
</reference>
<feature type="non-terminal residue" evidence="1">
    <location>
        <position position="1"/>
    </location>
</feature>
<organism evidence="1">
    <name type="scientific">marine sediment metagenome</name>
    <dbReference type="NCBI Taxonomy" id="412755"/>
    <lineage>
        <taxon>unclassified sequences</taxon>
        <taxon>metagenomes</taxon>
        <taxon>ecological metagenomes</taxon>
    </lineage>
</organism>
<dbReference type="AlphaFoldDB" id="X1IXH6"/>
<dbReference type="EMBL" id="BARU01029773">
    <property type="protein sequence ID" value="GAH70794.1"/>
    <property type="molecule type" value="Genomic_DNA"/>
</dbReference>
<gene>
    <name evidence="1" type="ORF">S03H2_47316</name>
</gene>
<proteinExistence type="predicted"/>
<evidence type="ECO:0000313" key="1">
    <source>
        <dbReference type="EMBL" id="GAH70794.1"/>
    </source>
</evidence>
<name>X1IXH6_9ZZZZ</name>
<accession>X1IXH6</accession>
<comment type="caution">
    <text evidence="1">The sequence shown here is derived from an EMBL/GenBank/DDBJ whole genome shotgun (WGS) entry which is preliminary data.</text>
</comment>
<protein>
    <submittedName>
        <fullName evidence="1">Uncharacterized protein</fullName>
    </submittedName>
</protein>
<sequence length="59" mass="6877">RAPEAPERPLLELKRQRRQEAVMSWRDLVSLKREIRALKREIDPLGRTVSSTPNRDGPT</sequence>